<proteinExistence type="predicted"/>
<comment type="caution">
    <text evidence="1">The sequence shown here is derived from an EMBL/GenBank/DDBJ whole genome shotgun (WGS) entry which is preliminary data.</text>
</comment>
<evidence type="ECO:0000313" key="1">
    <source>
        <dbReference type="EMBL" id="OUN49073.1"/>
    </source>
</evidence>
<dbReference type="EMBL" id="NFHN01000010">
    <property type="protein sequence ID" value="OUN49073.1"/>
    <property type="molecule type" value="Genomic_DNA"/>
</dbReference>
<protein>
    <submittedName>
        <fullName evidence="1">Uncharacterized protein</fullName>
    </submittedName>
</protein>
<dbReference type="RefSeq" id="WP_087214776.1">
    <property type="nucleotide sequence ID" value="NZ_JAJGUB010000068.1"/>
</dbReference>
<gene>
    <name evidence="1" type="ORF">B5G22_03730</name>
</gene>
<organism evidence="1 2">
    <name type="scientific">Limosilactobacillus reuteri</name>
    <name type="common">Lactobacillus reuteri</name>
    <dbReference type="NCBI Taxonomy" id="1598"/>
    <lineage>
        <taxon>Bacteria</taxon>
        <taxon>Bacillati</taxon>
        <taxon>Bacillota</taxon>
        <taxon>Bacilli</taxon>
        <taxon>Lactobacillales</taxon>
        <taxon>Lactobacillaceae</taxon>
        <taxon>Limosilactobacillus</taxon>
    </lineage>
</organism>
<evidence type="ECO:0000313" key="2">
    <source>
        <dbReference type="Proteomes" id="UP000195868"/>
    </source>
</evidence>
<dbReference type="Proteomes" id="UP000195868">
    <property type="component" value="Unassembled WGS sequence"/>
</dbReference>
<reference evidence="2" key="1">
    <citation type="submission" date="2017-04" db="EMBL/GenBank/DDBJ databases">
        <title>Function of individual gut microbiota members based on whole genome sequencing of pure cultures obtained from chicken caecum.</title>
        <authorList>
            <person name="Medvecky M."/>
            <person name="Cejkova D."/>
            <person name="Polansky O."/>
            <person name="Karasova D."/>
            <person name="Kubasova T."/>
            <person name="Cizek A."/>
            <person name="Rychlik I."/>
        </authorList>
    </citation>
    <scope>NUCLEOTIDE SEQUENCE [LARGE SCALE GENOMIC DNA]</scope>
    <source>
        <strain evidence="2">An71</strain>
    </source>
</reference>
<name>A0A1Y3UJW2_LIMRT</name>
<dbReference type="AlphaFoldDB" id="A0A1Y3UJW2"/>
<accession>A0A1Y3UJW2</accession>
<sequence>MKLTEKQKNCPYCHVPYKPFISTGIETDLDLGSGNGPVYEGISNVLGKGPIMETTLGIINVLKVPNCPFCKRPLNEEEE</sequence>